<keyword evidence="3 5" id="KW-0238">DNA-binding</keyword>
<dbReference type="Pfam" id="PF00589">
    <property type="entry name" value="Phage_integrase"/>
    <property type="match status" value="1"/>
</dbReference>
<dbReference type="RefSeq" id="WP_200555600.1">
    <property type="nucleotide sequence ID" value="NZ_JAEPES010000002.1"/>
</dbReference>
<evidence type="ECO:0000256" key="2">
    <source>
        <dbReference type="ARBA" id="ARBA00022908"/>
    </source>
</evidence>
<reference evidence="9" key="1">
    <citation type="submission" date="2021-01" db="EMBL/GenBank/DDBJ databases">
        <title>Lacisediminihabitans sp. nov. strain G11-30, isolated from Antarctic Soil.</title>
        <authorList>
            <person name="Li J."/>
        </authorList>
    </citation>
    <scope>NUCLEOTIDE SEQUENCE</scope>
    <source>
        <strain evidence="9">G11-30</strain>
    </source>
</reference>
<evidence type="ECO:0000259" key="8">
    <source>
        <dbReference type="PROSITE" id="PS51900"/>
    </source>
</evidence>
<dbReference type="Pfam" id="PF14659">
    <property type="entry name" value="Phage_int_SAM_3"/>
    <property type="match status" value="1"/>
</dbReference>
<name>A0A934VXS1_9MICO</name>
<keyword evidence="2" id="KW-0229">DNA integration</keyword>
<dbReference type="InterPro" id="IPR002104">
    <property type="entry name" value="Integrase_catalytic"/>
</dbReference>
<dbReference type="InterPro" id="IPR050090">
    <property type="entry name" value="Tyrosine_recombinase_XerCD"/>
</dbReference>
<feature type="domain" description="Tyr recombinase" evidence="7">
    <location>
        <begin position="175"/>
        <end position="363"/>
    </location>
</feature>
<evidence type="ECO:0000256" key="1">
    <source>
        <dbReference type="ARBA" id="ARBA00008857"/>
    </source>
</evidence>
<evidence type="ECO:0000259" key="7">
    <source>
        <dbReference type="PROSITE" id="PS51898"/>
    </source>
</evidence>
<feature type="domain" description="Core-binding (CB)" evidence="8">
    <location>
        <begin position="62"/>
        <end position="154"/>
    </location>
</feature>
<dbReference type="GO" id="GO:0015074">
    <property type="term" value="P:DNA integration"/>
    <property type="evidence" value="ECO:0007669"/>
    <property type="project" value="UniProtKB-KW"/>
</dbReference>
<sequence length="400" mass="43551">MGTVTSYATTEGKRYRVLYRKPDHSQTSKRGFRTKRDAELFLASVEISKSRGEFVNASDGRVSVQTLAETWLASQTHLKPSSLEPVEIALRLYVLPRWGSTAIADIRHSDVQTWIAQMGQGTAKTAHAKLPGPRSATVVLRAYGVLASILDVAARDRRLATNPARGVSLPRKGKKARVYLTHERVRLLADNAGDHGTMIRTLAYTGLRWGEVVGLRVRDLDALRRRLNVRENAVRVGGRIEVGTPKTHEARSVPFPLFLSIPLARAAEGKSSLELLFGNGRDYVRTPSHGDGWFAAAVADAMTADADFPRVTPHDLRHTAASLAISAGANVKAVQRMLGHASAAMTLDTYADLFDDDLDAVADALHDAEANSNVAKMLPRRATSGEPTPLHPSIYGEVGR</sequence>
<dbReference type="PANTHER" id="PTHR30349:SF64">
    <property type="entry name" value="PROPHAGE INTEGRASE INTD-RELATED"/>
    <property type="match status" value="1"/>
</dbReference>
<dbReference type="AlphaFoldDB" id="A0A934VXS1"/>
<dbReference type="GO" id="GO:0006310">
    <property type="term" value="P:DNA recombination"/>
    <property type="evidence" value="ECO:0007669"/>
    <property type="project" value="UniProtKB-KW"/>
</dbReference>
<evidence type="ECO:0000256" key="6">
    <source>
        <dbReference type="SAM" id="MobiDB-lite"/>
    </source>
</evidence>
<dbReference type="PANTHER" id="PTHR30349">
    <property type="entry name" value="PHAGE INTEGRASE-RELATED"/>
    <property type="match status" value="1"/>
</dbReference>
<evidence type="ECO:0000256" key="4">
    <source>
        <dbReference type="ARBA" id="ARBA00023172"/>
    </source>
</evidence>
<evidence type="ECO:0000256" key="5">
    <source>
        <dbReference type="PROSITE-ProRule" id="PRU01248"/>
    </source>
</evidence>
<evidence type="ECO:0000313" key="10">
    <source>
        <dbReference type="Proteomes" id="UP000636458"/>
    </source>
</evidence>
<dbReference type="InterPro" id="IPR011010">
    <property type="entry name" value="DNA_brk_join_enz"/>
</dbReference>
<dbReference type="EMBL" id="JAEPES010000002">
    <property type="protein sequence ID" value="MBK4347237.1"/>
    <property type="molecule type" value="Genomic_DNA"/>
</dbReference>
<organism evidence="9 10">
    <name type="scientific">Lacisediminihabitans changchengi</name>
    <dbReference type="NCBI Taxonomy" id="2787634"/>
    <lineage>
        <taxon>Bacteria</taxon>
        <taxon>Bacillati</taxon>
        <taxon>Actinomycetota</taxon>
        <taxon>Actinomycetes</taxon>
        <taxon>Micrococcales</taxon>
        <taxon>Microbacteriaceae</taxon>
        <taxon>Lacisediminihabitans</taxon>
    </lineage>
</organism>
<evidence type="ECO:0000256" key="3">
    <source>
        <dbReference type="ARBA" id="ARBA00023125"/>
    </source>
</evidence>
<proteinExistence type="inferred from homology"/>
<gene>
    <name evidence="9" type="ORF">IV501_06290</name>
</gene>
<dbReference type="Proteomes" id="UP000636458">
    <property type="component" value="Unassembled WGS sequence"/>
</dbReference>
<protein>
    <submittedName>
        <fullName evidence="9">Tyrosine-type recombinase/integrase</fullName>
    </submittedName>
</protein>
<keyword evidence="4" id="KW-0233">DNA recombination</keyword>
<dbReference type="InterPro" id="IPR013762">
    <property type="entry name" value="Integrase-like_cat_sf"/>
</dbReference>
<dbReference type="SUPFAM" id="SSF56349">
    <property type="entry name" value="DNA breaking-rejoining enzymes"/>
    <property type="match status" value="1"/>
</dbReference>
<dbReference type="PROSITE" id="PS51900">
    <property type="entry name" value="CB"/>
    <property type="match status" value="1"/>
</dbReference>
<dbReference type="Gene3D" id="1.10.443.10">
    <property type="entry name" value="Intergrase catalytic core"/>
    <property type="match status" value="1"/>
</dbReference>
<dbReference type="GO" id="GO:0003677">
    <property type="term" value="F:DNA binding"/>
    <property type="evidence" value="ECO:0007669"/>
    <property type="project" value="UniProtKB-UniRule"/>
</dbReference>
<dbReference type="InterPro" id="IPR004107">
    <property type="entry name" value="Integrase_SAM-like_N"/>
</dbReference>
<dbReference type="Gene3D" id="1.10.150.130">
    <property type="match status" value="1"/>
</dbReference>
<feature type="region of interest" description="Disordered" evidence="6">
    <location>
        <begin position="381"/>
        <end position="400"/>
    </location>
</feature>
<dbReference type="CDD" id="cd01189">
    <property type="entry name" value="INT_ICEBs1_C_like"/>
    <property type="match status" value="1"/>
</dbReference>
<dbReference type="PROSITE" id="PS51898">
    <property type="entry name" value="TYR_RECOMBINASE"/>
    <property type="match status" value="1"/>
</dbReference>
<dbReference type="InterPro" id="IPR010998">
    <property type="entry name" value="Integrase_recombinase_N"/>
</dbReference>
<comment type="similarity">
    <text evidence="1">Belongs to the 'phage' integrase family.</text>
</comment>
<keyword evidence="10" id="KW-1185">Reference proteome</keyword>
<evidence type="ECO:0000313" key="9">
    <source>
        <dbReference type="EMBL" id="MBK4347237.1"/>
    </source>
</evidence>
<accession>A0A934VXS1</accession>
<dbReference type="InterPro" id="IPR044068">
    <property type="entry name" value="CB"/>
</dbReference>
<comment type="caution">
    <text evidence="9">The sequence shown here is derived from an EMBL/GenBank/DDBJ whole genome shotgun (WGS) entry which is preliminary data.</text>
</comment>